<dbReference type="InParanoid" id="B0DGN8"/>
<dbReference type="HOGENOM" id="CLU_2904571_0_0_1"/>
<sequence length="62" mass="7006">MTHTSPKTQIGTYPTRGRRKVGSRNTRTSKGRAMCVQRTRCSDVRYRYNGEVRQTGGNQSNG</sequence>
<dbReference type="AlphaFoldDB" id="B0DGN8"/>
<reference evidence="2 3" key="1">
    <citation type="journal article" date="2008" name="Nature">
        <title>The genome of Laccaria bicolor provides insights into mycorrhizal symbiosis.</title>
        <authorList>
            <person name="Martin F."/>
            <person name="Aerts A."/>
            <person name="Ahren D."/>
            <person name="Brun A."/>
            <person name="Danchin E.G.J."/>
            <person name="Duchaussoy F."/>
            <person name="Gibon J."/>
            <person name="Kohler A."/>
            <person name="Lindquist E."/>
            <person name="Pereda V."/>
            <person name="Salamov A."/>
            <person name="Shapiro H.J."/>
            <person name="Wuyts J."/>
            <person name="Blaudez D."/>
            <person name="Buee M."/>
            <person name="Brokstein P."/>
            <person name="Canbaeck B."/>
            <person name="Cohen D."/>
            <person name="Courty P.E."/>
            <person name="Coutinho P.M."/>
            <person name="Delaruelle C."/>
            <person name="Detter J.C."/>
            <person name="Deveau A."/>
            <person name="DiFazio S."/>
            <person name="Duplessis S."/>
            <person name="Fraissinet-Tachet L."/>
            <person name="Lucic E."/>
            <person name="Frey-Klett P."/>
            <person name="Fourrey C."/>
            <person name="Feussner I."/>
            <person name="Gay G."/>
            <person name="Grimwood J."/>
            <person name="Hoegger P.J."/>
            <person name="Jain P."/>
            <person name="Kilaru S."/>
            <person name="Labbe J."/>
            <person name="Lin Y.C."/>
            <person name="Legue V."/>
            <person name="Le Tacon F."/>
            <person name="Marmeisse R."/>
            <person name="Melayah D."/>
            <person name="Montanini B."/>
            <person name="Muratet M."/>
            <person name="Nehls U."/>
            <person name="Niculita-Hirzel H."/>
            <person name="Oudot-Le Secq M.P."/>
            <person name="Peter M."/>
            <person name="Quesneville H."/>
            <person name="Rajashekar B."/>
            <person name="Reich M."/>
            <person name="Rouhier N."/>
            <person name="Schmutz J."/>
            <person name="Yin T."/>
            <person name="Chalot M."/>
            <person name="Henrissat B."/>
            <person name="Kuees U."/>
            <person name="Lucas S."/>
            <person name="Van de Peer Y."/>
            <person name="Podila G.K."/>
            <person name="Polle A."/>
            <person name="Pukkila P.J."/>
            <person name="Richardson P.M."/>
            <person name="Rouze P."/>
            <person name="Sanders I.R."/>
            <person name="Stajich J.E."/>
            <person name="Tunlid A."/>
            <person name="Tuskan G."/>
            <person name="Grigoriev I.V."/>
        </authorList>
    </citation>
    <scope>NUCLEOTIDE SEQUENCE [LARGE SCALE GENOMIC DNA]</scope>
    <source>
        <strain evidence="3">S238N-H82 / ATCC MYA-4686</strain>
    </source>
</reference>
<gene>
    <name evidence="2" type="ORF">LACBIDRAFT_300399</name>
</gene>
<evidence type="ECO:0000256" key="1">
    <source>
        <dbReference type="SAM" id="MobiDB-lite"/>
    </source>
</evidence>
<feature type="compositionally biased region" description="Basic residues" evidence="1">
    <location>
        <begin position="16"/>
        <end position="30"/>
    </location>
</feature>
<dbReference type="RefSeq" id="XP_001883048.1">
    <property type="nucleotide sequence ID" value="XM_001883013.1"/>
</dbReference>
<dbReference type="KEGG" id="lbc:LACBIDRAFT_300399"/>
<feature type="compositionally biased region" description="Polar residues" evidence="1">
    <location>
        <begin position="1"/>
        <end position="12"/>
    </location>
</feature>
<evidence type="ECO:0000313" key="3">
    <source>
        <dbReference type="Proteomes" id="UP000001194"/>
    </source>
</evidence>
<dbReference type="GeneID" id="6078685"/>
<evidence type="ECO:0000313" key="2">
    <source>
        <dbReference type="EMBL" id="EDR06187.1"/>
    </source>
</evidence>
<dbReference type="EMBL" id="DS547109">
    <property type="protein sequence ID" value="EDR06187.1"/>
    <property type="molecule type" value="Genomic_DNA"/>
</dbReference>
<accession>B0DGN8</accession>
<feature type="region of interest" description="Disordered" evidence="1">
    <location>
        <begin position="1"/>
        <end position="34"/>
    </location>
</feature>
<dbReference type="Proteomes" id="UP000001194">
    <property type="component" value="Unassembled WGS sequence"/>
</dbReference>
<proteinExistence type="predicted"/>
<protein>
    <submittedName>
        <fullName evidence="2">Predicted protein</fullName>
    </submittedName>
</protein>
<organism evidence="3">
    <name type="scientific">Laccaria bicolor (strain S238N-H82 / ATCC MYA-4686)</name>
    <name type="common">Bicoloured deceiver</name>
    <name type="synonym">Laccaria laccata var. bicolor</name>
    <dbReference type="NCBI Taxonomy" id="486041"/>
    <lineage>
        <taxon>Eukaryota</taxon>
        <taxon>Fungi</taxon>
        <taxon>Dikarya</taxon>
        <taxon>Basidiomycota</taxon>
        <taxon>Agaricomycotina</taxon>
        <taxon>Agaricomycetes</taxon>
        <taxon>Agaricomycetidae</taxon>
        <taxon>Agaricales</taxon>
        <taxon>Agaricineae</taxon>
        <taxon>Hydnangiaceae</taxon>
        <taxon>Laccaria</taxon>
    </lineage>
</organism>
<keyword evidence="3" id="KW-1185">Reference proteome</keyword>
<name>B0DGN8_LACBS</name>